<feature type="chain" id="PRO_5017849796" evidence="2">
    <location>
        <begin position="31"/>
        <end position="461"/>
    </location>
</feature>
<dbReference type="Pfam" id="PF02321">
    <property type="entry name" value="OEP"/>
    <property type="match status" value="2"/>
</dbReference>
<dbReference type="OrthoDB" id="7181739at2"/>
<evidence type="ECO:0000256" key="2">
    <source>
        <dbReference type="RuleBase" id="RU362097"/>
    </source>
</evidence>
<keyword evidence="2" id="KW-0472">Membrane</keyword>
<dbReference type="AlphaFoldDB" id="A0A3P3DJE8"/>
<dbReference type="RefSeq" id="WP_124965094.1">
    <property type="nucleotide sequence ID" value="NZ_RRAZ01000014.1"/>
</dbReference>
<dbReference type="PANTHER" id="PTHR30203">
    <property type="entry name" value="OUTER MEMBRANE CATION EFFLUX PROTEIN"/>
    <property type="match status" value="1"/>
</dbReference>
<dbReference type="PROSITE" id="PS51257">
    <property type="entry name" value="PROKAR_LIPOPROTEIN"/>
    <property type="match status" value="1"/>
</dbReference>
<accession>A0A3P3DJE8</accession>
<keyword evidence="4" id="KW-1185">Reference proteome</keyword>
<dbReference type="PROSITE" id="PS51318">
    <property type="entry name" value="TAT"/>
    <property type="match status" value="1"/>
</dbReference>
<sequence length="461" mass="48172">MKSLKATEQLPRRSFLLGTALLAVAGCAPAAFRSHETETGATFDTAAPPRTAATAPWFQAFRDAQLNELVTAARARNLSVQNAVEAIRAAEAASGQAGSGAFPSVGASGGATRSENAAGAISESSSAGLNVSWVLDLFGANANARKAAAARLDASRLTADATRLVIEGAVASAYVDLRYYQESIALTRRSLTSRRKSLEITRTRFDLGDAAQMDVLQAEQLVAEGEAQLPAYEIGFDQSLAKLATLVAGRSAALRPQLSKGRPVPNPRFRPSVGVPADVLRARPDVGVQEKLYEAAVYDIGVARTQFLPVVSLAGSITPTNISGGGNVSPWSFGPTVSLPIFRGGALIANLRGAEARAAQAHIAWKAAVLKAVEEVETTLAAANRDARSVGTRQRLVETSRKTVELAQTNFSIGEGTFMNVLDAERSYLNAQQGLASAVRVRALNFISLSLAAAGGTGAAQ</sequence>
<dbReference type="InterPro" id="IPR006311">
    <property type="entry name" value="TAT_signal"/>
</dbReference>
<dbReference type="GO" id="GO:0005886">
    <property type="term" value="C:plasma membrane"/>
    <property type="evidence" value="ECO:0007669"/>
    <property type="project" value="UniProtKB-SubCell"/>
</dbReference>
<evidence type="ECO:0000256" key="1">
    <source>
        <dbReference type="ARBA" id="ARBA00007613"/>
    </source>
</evidence>
<dbReference type="EMBL" id="RRAZ01000014">
    <property type="protein sequence ID" value="RRH74323.1"/>
    <property type="molecule type" value="Genomic_DNA"/>
</dbReference>
<proteinExistence type="inferred from homology"/>
<dbReference type="InterPro" id="IPR010131">
    <property type="entry name" value="MdtP/NodT-like"/>
</dbReference>
<comment type="subcellular location">
    <subcellularLocation>
        <location evidence="2">Cell membrane</location>
        <topology evidence="2">Lipid-anchor</topology>
    </subcellularLocation>
</comment>
<keyword evidence="2" id="KW-1134">Transmembrane beta strand</keyword>
<comment type="caution">
    <text evidence="3">The sequence shown here is derived from an EMBL/GenBank/DDBJ whole genome shotgun (WGS) entry which is preliminary data.</text>
</comment>
<dbReference type="Gene3D" id="1.20.1600.10">
    <property type="entry name" value="Outer membrane efflux proteins (OEP)"/>
    <property type="match status" value="1"/>
</dbReference>
<comment type="similarity">
    <text evidence="1 2">Belongs to the outer membrane factor (OMF) (TC 1.B.17) family.</text>
</comment>
<keyword evidence="2" id="KW-0449">Lipoprotein</keyword>
<evidence type="ECO:0000313" key="3">
    <source>
        <dbReference type="EMBL" id="RRH74323.1"/>
    </source>
</evidence>
<dbReference type="Gene3D" id="2.20.200.10">
    <property type="entry name" value="Outer membrane efflux proteins (OEP)"/>
    <property type="match status" value="1"/>
</dbReference>
<organism evidence="3 4">
    <name type="scientific">Falsigemmobacter faecalis</name>
    <dbReference type="NCBI Taxonomy" id="2488730"/>
    <lineage>
        <taxon>Bacteria</taxon>
        <taxon>Pseudomonadati</taxon>
        <taxon>Pseudomonadota</taxon>
        <taxon>Alphaproteobacteria</taxon>
        <taxon>Rhodobacterales</taxon>
        <taxon>Paracoccaceae</taxon>
        <taxon>Falsigemmobacter</taxon>
    </lineage>
</organism>
<dbReference type="SUPFAM" id="SSF56954">
    <property type="entry name" value="Outer membrane efflux proteins (OEP)"/>
    <property type="match status" value="1"/>
</dbReference>
<dbReference type="NCBIfam" id="TIGR01845">
    <property type="entry name" value="outer_NodT"/>
    <property type="match status" value="1"/>
</dbReference>
<dbReference type="InterPro" id="IPR003423">
    <property type="entry name" value="OMP_efflux"/>
</dbReference>
<feature type="signal peptide" evidence="2">
    <location>
        <begin position="1"/>
        <end position="30"/>
    </location>
</feature>
<dbReference type="Proteomes" id="UP000282125">
    <property type="component" value="Unassembled WGS sequence"/>
</dbReference>
<protein>
    <submittedName>
        <fullName evidence="3">Efflux transporter outer membrane subunit</fullName>
    </submittedName>
</protein>
<keyword evidence="2" id="KW-0812">Transmembrane</keyword>
<keyword evidence="2" id="KW-0732">Signal</keyword>
<dbReference type="GO" id="GO:0015562">
    <property type="term" value="F:efflux transmembrane transporter activity"/>
    <property type="evidence" value="ECO:0007669"/>
    <property type="project" value="InterPro"/>
</dbReference>
<keyword evidence="2" id="KW-0564">Palmitate</keyword>
<gene>
    <name evidence="3" type="ORF">EG244_11275</name>
</gene>
<evidence type="ECO:0000313" key="4">
    <source>
        <dbReference type="Proteomes" id="UP000282125"/>
    </source>
</evidence>
<reference evidence="3 4" key="1">
    <citation type="submission" date="2018-11" db="EMBL/GenBank/DDBJ databases">
        <title>Gemmobacter sp. nov., YIM 102744-1 draft genome.</title>
        <authorList>
            <person name="Li G."/>
            <person name="Jiang Y."/>
        </authorList>
    </citation>
    <scope>NUCLEOTIDE SEQUENCE [LARGE SCALE GENOMIC DNA]</scope>
    <source>
        <strain evidence="3 4">YIM 102744-1</strain>
    </source>
</reference>
<name>A0A3P3DJE8_9RHOB</name>